<dbReference type="Proteomes" id="UP000694728">
    <property type="component" value="Unplaced"/>
</dbReference>
<accession>A0A4X1T416</accession>
<dbReference type="Ensembl" id="ENSSSCT00030050617.1">
    <property type="protein sequence ID" value="ENSSSCP00030023013.1"/>
    <property type="gene ID" value="ENSSSCG00030036349.1"/>
</dbReference>
<dbReference type="Proteomes" id="UP000694571">
    <property type="component" value="Unplaced"/>
</dbReference>
<evidence type="ECO:0000313" key="6">
    <source>
        <dbReference type="Ensembl" id="ENSSSCP00015010116.1"/>
    </source>
</evidence>
<dbReference type="Ensembl" id="ENSSSCT00060053053.1">
    <property type="protein sequence ID" value="ENSSSCP00060022591.1"/>
    <property type="gene ID" value="ENSSSCG00060039220.1"/>
</dbReference>
<evidence type="ECO:0000259" key="5">
    <source>
        <dbReference type="PROSITE" id="PS51438"/>
    </source>
</evidence>
<dbReference type="Proteomes" id="UP000314985">
    <property type="component" value="Chromosome 8"/>
</dbReference>
<dbReference type="Proteomes" id="UP000694570">
    <property type="component" value="Unplaced"/>
</dbReference>
<organism evidence="7 8">
    <name type="scientific">Sus scrofa</name>
    <name type="common">Pig</name>
    <dbReference type="NCBI Taxonomy" id="9823"/>
    <lineage>
        <taxon>Eukaryota</taxon>
        <taxon>Metazoa</taxon>
        <taxon>Chordata</taxon>
        <taxon>Craniata</taxon>
        <taxon>Vertebrata</taxon>
        <taxon>Euteleostomi</taxon>
        <taxon>Mammalia</taxon>
        <taxon>Eutheria</taxon>
        <taxon>Laurasiatheria</taxon>
        <taxon>Artiodactyla</taxon>
        <taxon>Suina</taxon>
        <taxon>Suidae</taxon>
        <taxon>Sus</taxon>
    </lineage>
</organism>
<comment type="subcellular location">
    <subcellularLocation>
        <location evidence="1">Secreted</location>
    </subcellularLocation>
</comment>
<dbReference type="Ensembl" id="ENSSSCT00055061030.1">
    <property type="protein sequence ID" value="ENSSSCP00055048932.1"/>
    <property type="gene ID" value="ENSSSCG00055030613.1"/>
</dbReference>
<dbReference type="Ensembl" id="ENSSSCT00015025851.1">
    <property type="protein sequence ID" value="ENSSSCP00015010116.1"/>
    <property type="gene ID" value="ENSSSCG00015019437.1"/>
</dbReference>
<dbReference type="Ensembl" id="ENSSSCT00070012296.1">
    <property type="protein sequence ID" value="ENSSSCP00070010107.1"/>
    <property type="gene ID" value="ENSSSCG00070006434.1"/>
</dbReference>
<dbReference type="Ensembl" id="ENSSSCT00050108103.1">
    <property type="protein sequence ID" value="ENSSSCP00050047883.1"/>
    <property type="gene ID" value="ENSSSCG00050078413.1"/>
</dbReference>
<dbReference type="PRINTS" id="PR00802">
    <property type="entry name" value="SERUMALBUMIN"/>
</dbReference>
<dbReference type="InterPro" id="IPR014760">
    <property type="entry name" value="Serum_albumin_N"/>
</dbReference>
<dbReference type="Proteomes" id="UP000694727">
    <property type="component" value="Unplaced"/>
</dbReference>
<evidence type="ECO:0000313" key="7">
    <source>
        <dbReference type="Ensembl" id="ENSSSCP00070010107.1"/>
    </source>
</evidence>
<proteinExistence type="predicted"/>
<dbReference type="Ensembl" id="ENSSSCT00025023939.1">
    <property type="protein sequence ID" value="ENSSSCP00025010087.1"/>
    <property type="gene ID" value="ENSSSCG00025017611.1"/>
</dbReference>
<dbReference type="SMART" id="SM00103">
    <property type="entry name" value="ALBUMIN"/>
    <property type="match status" value="2"/>
</dbReference>
<sequence>MDIQSLHQICCEGNSVACVLGRRWLMNYICSKQAVLSSKFAPCCELPEPFRGECIITSENDDTPDLSPLPLSRFTEDPFICKQTPAKQDDSLQEFLYEYSRRHPELAVPVILRVDTVYQNLLGKCCKLENPLECYSHGEEIFQRVVHDSHERVKNLCDLREKLGDRSFHDRYASKTWSRFMLMSEFLLTPAKLMLGALCRRHETEPINAGVGHCCDDSYAFRKPCFDDLQVDGTYISPPLSCDKVINLKEDLCKAQEQEFQTEKQRFLSHLVKQKPHAAEMKFQSIIVDFAHLVERCCQAEKSEMCFQKEVPMFPCLFS</sequence>
<dbReference type="Proteomes" id="UP000694726">
    <property type="component" value="Unplaced"/>
</dbReference>
<dbReference type="InterPro" id="IPR020858">
    <property type="entry name" value="Serum_albumin-like"/>
</dbReference>
<dbReference type="PANTHER" id="PTHR11385:SF12">
    <property type="entry name" value="ALBUMIN SUPERFAMILY MEMBER 1"/>
    <property type="match status" value="1"/>
</dbReference>
<dbReference type="AlphaFoldDB" id="A0A4X1T416"/>
<dbReference type="Ensembl" id="ENSSSCT00040104132.1">
    <property type="protein sequence ID" value="ENSSSCP00040047358.1"/>
    <property type="gene ID" value="ENSSSCG00040075130.1"/>
</dbReference>
<dbReference type="Proteomes" id="UP000694725">
    <property type="component" value="Unplaced"/>
</dbReference>
<protein>
    <submittedName>
        <fullName evidence="6">Alpha-fetoprotein-like</fullName>
    </submittedName>
</protein>
<dbReference type="PROSITE" id="PS00212">
    <property type="entry name" value="ALBUMIN_1"/>
    <property type="match status" value="1"/>
</dbReference>
<dbReference type="PANTHER" id="PTHR11385">
    <property type="entry name" value="SERUM ALBUMIN-RELATED"/>
    <property type="match status" value="1"/>
</dbReference>
<keyword evidence="2" id="KW-0964">Secreted</keyword>
<dbReference type="SUPFAM" id="SSF48552">
    <property type="entry name" value="Serum albumin-like"/>
    <property type="match status" value="2"/>
</dbReference>
<gene>
    <name evidence="6" type="primary">LOC102166306</name>
</gene>
<dbReference type="Proteomes" id="UP000694723">
    <property type="component" value="Unplaced"/>
</dbReference>
<dbReference type="Pfam" id="PF00273">
    <property type="entry name" value="Serum_albumin"/>
    <property type="match status" value="2"/>
</dbReference>
<dbReference type="InterPro" id="IPR000264">
    <property type="entry name" value="ALB/AFP/VDB"/>
</dbReference>
<dbReference type="InterPro" id="IPR020857">
    <property type="entry name" value="Serum_albumin_CS"/>
</dbReference>
<dbReference type="ExpressionAtlas" id="A0A4X1T416">
    <property type="expression patterns" value="differential"/>
</dbReference>
<reference evidence="7" key="2">
    <citation type="submission" date="2025-05" db="UniProtKB">
        <authorList>
            <consortium name="Ensembl"/>
        </authorList>
    </citation>
    <scope>IDENTIFICATION</scope>
</reference>
<feature type="domain" description="Albumin" evidence="5">
    <location>
        <begin position="145"/>
        <end position="315"/>
    </location>
</feature>
<dbReference type="GO" id="GO:0005615">
    <property type="term" value="C:extracellular space"/>
    <property type="evidence" value="ECO:0007669"/>
    <property type="project" value="InterPro"/>
</dbReference>
<name>A0A4X1T416_PIG</name>
<dbReference type="Ensembl" id="ENSSSCT00065045135.1">
    <property type="protein sequence ID" value="ENSSSCP00065019337.1"/>
    <property type="gene ID" value="ENSSSCG00065033200.1"/>
</dbReference>
<keyword evidence="3" id="KW-0677">Repeat</keyword>
<evidence type="ECO:0000256" key="3">
    <source>
        <dbReference type="ARBA" id="ARBA00022737"/>
    </source>
</evidence>
<evidence type="ECO:0000256" key="4">
    <source>
        <dbReference type="ARBA" id="ARBA00023157"/>
    </source>
</evidence>
<dbReference type="Proteomes" id="UP000694724">
    <property type="component" value="Unplaced"/>
</dbReference>
<dbReference type="Proteomes" id="UP000694722">
    <property type="component" value="Unplaced"/>
</dbReference>
<dbReference type="Ensembl" id="ENSSSCT00035065070.1">
    <property type="protein sequence ID" value="ENSSSCP00035026338.1"/>
    <property type="gene ID" value="ENSSSCG00035048839.1"/>
</dbReference>
<dbReference type="Proteomes" id="UP000694720">
    <property type="component" value="Unplaced"/>
</dbReference>
<reference evidence="7 8" key="1">
    <citation type="submission" date="2017-08" db="EMBL/GenBank/DDBJ databases">
        <title>USMARCv1.0.</title>
        <authorList>
            <person name="Hannum G.I."/>
            <person name="Koren S."/>
            <person name="Schroeder S.G."/>
            <person name="Chin S.C."/>
            <person name="Nonneman D.J."/>
            <person name="Becker S.A."/>
            <person name="Rosen B.D."/>
            <person name="Bickhart D.M."/>
            <person name="Putnam N.H."/>
            <person name="Green R.E."/>
            <person name="Tuggle C.K."/>
            <person name="Liu H."/>
            <person name="Rohrer G.A."/>
            <person name="Warr A."/>
            <person name="Hall R."/>
            <person name="Kim K."/>
            <person name="Hume D.A."/>
            <person name="Talbot R."/>
            <person name="Chow W."/>
            <person name="Howe K."/>
            <person name="Schwartz A.S."/>
            <person name="Watson M."/>
            <person name="Archibald A.L."/>
            <person name="Phillippy A.M."/>
            <person name="Smith T.P.L."/>
        </authorList>
    </citation>
    <scope>NUCLEOTIDE SEQUENCE [LARGE SCALE GENOMIC DNA]</scope>
</reference>
<dbReference type="PROSITE" id="PS51438">
    <property type="entry name" value="ALBUMIN_2"/>
    <property type="match status" value="2"/>
</dbReference>
<evidence type="ECO:0000313" key="8">
    <source>
        <dbReference type="Proteomes" id="UP000314985"/>
    </source>
</evidence>
<feature type="domain" description="Albumin" evidence="5">
    <location>
        <begin position="1"/>
        <end position="144"/>
    </location>
</feature>
<keyword evidence="4" id="KW-1015">Disulfide bond</keyword>
<dbReference type="Ensembl" id="ENSSSCT00045016736.1">
    <property type="protein sequence ID" value="ENSSSCP00045011546.1"/>
    <property type="gene ID" value="ENSSSCG00045009796.1"/>
</dbReference>
<dbReference type="Gene3D" id="1.10.246.10">
    <property type="match status" value="4"/>
</dbReference>
<evidence type="ECO:0000256" key="1">
    <source>
        <dbReference type="ARBA" id="ARBA00004613"/>
    </source>
</evidence>
<evidence type="ECO:0000256" key="2">
    <source>
        <dbReference type="ARBA" id="ARBA00022525"/>
    </source>
</evidence>